<dbReference type="OrthoDB" id="1493540at2"/>
<proteinExistence type="predicted"/>
<dbReference type="InterPro" id="IPR036388">
    <property type="entry name" value="WH-like_DNA-bd_sf"/>
</dbReference>
<dbReference type="Gene3D" id="1.10.10.10">
    <property type="entry name" value="Winged helix-like DNA-binding domain superfamily/Winged helix DNA-binding domain"/>
    <property type="match status" value="1"/>
</dbReference>
<dbReference type="PANTHER" id="PTHR34293:SF1">
    <property type="entry name" value="HTH-TYPE TRANSCRIPTIONAL REGULATOR TRMBL2"/>
    <property type="match status" value="1"/>
</dbReference>
<dbReference type="PANTHER" id="PTHR34293">
    <property type="entry name" value="HTH-TYPE TRANSCRIPTIONAL REGULATOR TRMBL2"/>
    <property type="match status" value="1"/>
</dbReference>
<dbReference type="RefSeq" id="WP_017747036.1">
    <property type="nucleotide sequence ID" value="NZ_KQ976354.1"/>
</dbReference>
<sequence>MEKQIQLLNELGLTGYEATAYLALLGRSSFTSTELAARAKIPRQRIYDVLESLEEKGLCISKDTTPRSYFALDPSMALEVVSTQRTEKLEQQRQQIVAHTKDLIQELSPIYQIGRGQNDPLEYIDVLGNPSRIASRALALARTVRIQVNSCIKRPFVLTKEQNWRFIREPLSRGVTYRAIYEMSALEDDELRIWLSTFHEWGQEIRLISELPIKMQAFDEDVVLVSMQDPVGSPPSLTAIAIEHKGMVAMMNLAFEQIWERSKPYQREN</sequence>
<evidence type="ECO:0000259" key="1">
    <source>
        <dbReference type="Pfam" id="PF01978"/>
    </source>
</evidence>
<dbReference type="Pfam" id="PF01978">
    <property type="entry name" value="TrmB"/>
    <property type="match status" value="1"/>
</dbReference>
<accession>A0A139X5U7</accession>
<keyword evidence="3" id="KW-1185">Reference proteome</keyword>
<feature type="domain" description="Transcription regulator TrmB N-terminal" evidence="1">
    <location>
        <begin position="8"/>
        <end position="74"/>
    </location>
</feature>
<protein>
    <submittedName>
        <fullName evidence="2">Transcriptional regulator</fullName>
    </submittedName>
</protein>
<name>A0A139X5U7_9CYAN</name>
<comment type="caution">
    <text evidence="2">The sequence shown here is derived from an EMBL/GenBank/DDBJ whole genome shotgun (WGS) entry which is preliminary data.</text>
</comment>
<reference evidence="2 3" key="1">
    <citation type="journal article" date="2013" name="Genome Biol. Evol.">
        <title>Genomes of Stigonematalean cyanobacteria (subsection V) and the evolution of oxygenic photosynthesis from prokaryotes to plastids.</title>
        <authorList>
            <person name="Dagan T."/>
            <person name="Roettger M."/>
            <person name="Stucken K."/>
            <person name="Landan G."/>
            <person name="Koch R."/>
            <person name="Major P."/>
            <person name="Gould S.B."/>
            <person name="Goremykin V.V."/>
            <person name="Rippka R."/>
            <person name="Tandeau de Marsac N."/>
            <person name="Gugger M."/>
            <person name="Lockhart P.J."/>
            <person name="Allen J.F."/>
            <person name="Brune I."/>
            <person name="Maus I."/>
            <person name="Puhler A."/>
            <person name="Martin W.F."/>
        </authorList>
    </citation>
    <scope>NUCLEOTIDE SEQUENCE [LARGE SCALE GENOMIC DNA]</scope>
    <source>
        <strain evidence="2 3">PCC 7110</strain>
    </source>
</reference>
<gene>
    <name evidence="2" type="ORF">WA1_29355</name>
</gene>
<dbReference type="STRING" id="128403.WA1_29355"/>
<evidence type="ECO:0000313" key="2">
    <source>
        <dbReference type="EMBL" id="KYC40064.1"/>
    </source>
</evidence>
<evidence type="ECO:0000313" key="3">
    <source>
        <dbReference type="Proteomes" id="UP000076925"/>
    </source>
</evidence>
<dbReference type="InterPro" id="IPR036390">
    <property type="entry name" value="WH_DNA-bd_sf"/>
</dbReference>
<dbReference type="InterPro" id="IPR051797">
    <property type="entry name" value="TrmB-like"/>
</dbReference>
<organism evidence="2 3">
    <name type="scientific">Scytonema hofmannii PCC 7110</name>
    <dbReference type="NCBI Taxonomy" id="128403"/>
    <lineage>
        <taxon>Bacteria</taxon>
        <taxon>Bacillati</taxon>
        <taxon>Cyanobacteriota</taxon>
        <taxon>Cyanophyceae</taxon>
        <taxon>Nostocales</taxon>
        <taxon>Scytonemataceae</taxon>
        <taxon>Scytonema</taxon>
    </lineage>
</organism>
<dbReference type="EMBL" id="ANNX02000031">
    <property type="protein sequence ID" value="KYC40064.1"/>
    <property type="molecule type" value="Genomic_DNA"/>
</dbReference>
<dbReference type="SUPFAM" id="SSF46785">
    <property type="entry name" value="Winged helix' DNA-binding domain"/>
    <property type="match status" value="1"/>
</dbReference>
<dbReference type="Proteomes" id="UP000076925">
    <property type="component" value="Unassembled WGS sequence"/>
</dbReference>
<dbReference type="AlphaFoldDB" id="A0A139X5U7"/>
<dbReference type="InterPro" id="IPR002831">
    <property type="entry name" value="Tscrpt_reg_TrmB_N"/>
</dbReference>